<evidence type="ECO:0000313" key="5">
    <source>
        <dbReference type="RefSeq" id="XP_031398930.1"/>
    </source>
</evidence>
<dbReference type="GeneID" id="116209433"/>
<sequence>MADEEKKRVCVTGAGGYLASWLVKLLLSNGYFVHGTVRNPVDEKKNAHLYELDGASENLRLFKADLLDQDSLRSAIQGCAGVFHVASPLPSNHAGIENPEKELIEPAVKGTFNVLQACLEENVKRVIVVSSGAAVSMNPNWPKDQAMDETCWSDADFQKSQKSWYPLSKTLAEREAVEFGKRTGLDVVRVCPVLVLGPMLQRTVNASSLFLIRLLKGGNESTDDRLMKIVDVRDAAKSLLLAYEKPAAEGRYISASHMIKSGDLMAKLRTLYPQYSYPRSFNKVDEGPNLTSEKMQKLGWKFRTLEETLIDSVACYRDAGLLD</sequence>
<dbReference type="Proteomes" id="UP000515151">
    <property type="component" value="Chromosome 1"/>
</dbReference>
<feature type="domain" description="NAD-dependent epimerase/dehydratase" evidence="3">
    <location>
        <begin position="9"/>
        <end position="249"/>
    </location>
</feature>
<dbReference type="CDD" id="cd08958">
    <property type="entry name" value="FR_SDR_e"/>
    <property type="match status" value="1"/>
</dbReference>
<evidence type="ECO:0000313" key="4">
    <source>
        <dbReference type="Proteomes" id="UP000515151"/>
    </source>
</evidence>
<name>A0A6P8DSP2_PUNGR</name>
<keyword evidence="1" id="KW-0521">NADP</keyword>
<dbReference type="PANTHER" id="PTHR10366">
    <property type="entry name" value="NAD DEPENDENT EPIMERASE/DEHYDRATASE"/>
    <property type="match status" value="1"/>
</dbReference>
<dbReference type="SUPFAM" id="SSF51735">
    <property type="entry name" value="NAD(P)-binding Rossmann-fold domains"/>
    <property type="match status" value="1"/>
</dbReference>
<dbReference type="InterPro" id="IPR050425">
    <property type="entry name" value="NAD(P)_dehydrat-like"/>
</dbReference>
<dbReference type="RefSeq" id="XP_031398930.1">
    <property type="nucleotide sequence ID" value="XM_031543070.1"/>
</dbReference>
<organism evidence="4 5">
    <name type="scientific">Punica granatum</name>
    <name type="common">Pomegranate</name>
    <dbReference type="NCBI Taxonomy" id="22663"/>
    <lineage>
        <taxon>Eukaryota</taxon>
        <taxon>Viridiplantae</taxon>
        <taxon>Streptophyta</taxon>
        <taxon>Embryophyta</taxon>
        <taxon>Tracheophyta</taxon>
        <taxon>Spermatophyta</taxon>
        <taxon>Magnoliopsida</taxon>
        <taxon>eudicotyledons</taxon>
        <taxon>Gunneridae</taxon>
        <taxon>Pentapetalae</taxon>
        <taxon>rosids</taxon>
        <taxon>malvids</taxon>
        <taxon>Myrtales</taxon>
        <taxon>Lythraceae</taxon>
        <taxon>Punica</taxon>
    </lineage>
</organism>
<dbReference type="GO" id="GO:0016616">
    <property type="term" value="F:oxidoreductase activity, acting on the CH-OH group of donors, NAD or NADP as acceptor"/>
    <property type="evidence" value="ECO:0007669"/>
    <property type="project" value="TreeGrafter"/>
</dbReference>
<gene>
    <name evidence="5" type="primary">LOC116209433</name>
</gene>
<dbReference type="FunFam" id="3.40.50.720:FF:000219">
    <property type="entry name" value="Cinnamoyl-CoA reductase 1"/>
    <property type="match status" value="1"/>
</dbReference>
<dbReference type="AlphaFoldDB" id="A0A6P8DSP2"/>
<reference evidence="5" key="2">
    <citation type="submission" date="2025-08" db="UniProtKB">
        <authorList>
            <consortium name="RefSeq"/>
        </authorList>
    </citation>
    <scope>IDENTIFICATION</scope>
    <source>
        <tissue evidence="5">Leaf</tissue>
    </source>
</reference>
<dbReference type="Gene3D" id="3.40.50.720">
    <property type="entry name" value="NAD(P)-binding Rossmann-like Domain"/>
    <property type="match status" value="1"/>
</dbReference>
<proteinExistence type="predicted"/>
<evidence type="ECO:0000256" key="1">
    <source>
        <dbReference type="ARBA" id="ARBA00022857"/>
    </source>
</evidence>
<keyword evidence="4" id="KW-1185">Reference proteome</keyword>
<evidence type="ECO:0000256" key="2">
    <source>
        <dbReference type="ARBA" id="ARBA00023002"/>
    </source>
</evidence>
<keyword evidence="2" id="KW-0560">Oxidoreductase</keyword>
<reference evidence="4" key="1">
    <citation type="journal article" date="2020" name="Plant Biotechnol. J.">
        <title>The pomegranate (Punica granatum L.) draft genome dissects genetic divergence between soft- and hard-seeded cultivars.</title>
        <authorList>
            <person name="Luo X."/>
            <person name="Li H."/>
            <person name="Wu Z."/>
            <person name="Yao W."/>
            <person name="Zhao P."/>
            <person name="Cao D."/>
            <person name="Yu H."/>
            <person name="Li K."/>
            <person name="Poudel K."/>
            <person name="Zhao D."/>
            <person name="Zhang F."/>
            <person name="Xia X."/>
            <person name="Chen L."/>
            <person name="Wang Q."/>
            <person name="Jing D."/>
            <person name="Cao S."/>
        </authorList>
    </citation>
    <scope>NUCLEOTIDE SEQUENCE [LARGE SCALE GENOMIC DNA]</scope>
    <source>
        <strain evidence="4">cv. Tunisia</strain>
    </source>
</reference>
<evidence type="ECO:0000259" key="3">
    <source>
        <dbReference type="Pfam" id="PF01370"/>
    </source>
</evidence>
<dbReference type="InterPro" id="IPR036291">
    <property type="entry name" value="NAD(P)-bd_dom_sf"/>
</dbReference>
<dbReference type="Pfam" id="PF01370">
    <property type="entry name" value="Epimerase"/>
    <property type="match status" value="1"/>
</dbReference>
<dbReference type="PANTHER" id="PTHR10366:SF776">
    <property type="entry name" value="NAD(P)-BINDING ROSSMANN-FOLD SUPERFAMILY PROTEIN"/>
    <property type="match status" value="1"/>
</dbReference>
<protein>
    <submittedName>
        <fullName evidence="5">Cinnamoyl-CoA reductase 1-like isoform X1</fullName>
    </submittedName>
</protein>
<accession>A0A6P8DSP2</accession>
<dbReference type="InterPro" id="IPR001509">
    <property type="entry name" value="Epimerase_deHydtase"/>
</dbReference>
<dbReference type="OrthoDB" id="2735536at2759"/>